<dbReference type="PROSITE" id="PS50041">
    <property type="entry name" value="C_TYPE_LECTIN_2"/>
    <property type="match status" value="1"/>
</dbReference>
<evidence type="ECO:0000313" key="3">
    <source>
        <dbReference type="Proteomes" id="UP001186944"/>
    </source>
</evidence>
<dbReference type="Proteomes" id="UP001186944">
    <property type="component" value="Unassembled WGS sequence"/>
</dbReference>
<dbReference type="InterPro" id="IPR050111">
    <property type="entry name" value="C-type_lectin/snaclec_domain"/>
</dbReference>
<dbReference type="InterPro" id="IPR001304">
    <property type="entry name" value="C-type_lectin-like"/>
</dbReference>
<sequence length="167" mass="18877">MYIALSVNIAEAAKNCSTNWAELNGECIYFGRTPTSWTSALEQCKGKGGYLLTDDNEEKHSFLTNIASLLYGFGEENYWIGGTDEIIEGSWRWVETGMPMTNFDKWSRGYPTTNASNNCLYMAWENGELRWRDSPCQKPSTHHGKRASGIKIGKTSPGNYFYICEKP</sequence>
<dbReference type="Pfam" id="PF00059">
    <property type="entry name" value="Lectin_C"/>
    <property type="match status" value="1"/>
</dbReference>
<dbReference type="SMART" id="SM00034">
    <property type="entry name" value="CLECT"/>
    <property type="match status" value="1"/>
</dbReference>
<gene>
    <name evidence="2" type="ORF">FSP39_013428</name>
</gene>
<proteinExistence type="predicted"/>
<feature type="domain" description="C-type lectin" evidence="1">
    <location>
        <begin position="23"/>
        <end position="138"/>
    </location>
</feature>
<organism evidence="2 3">
    <name type="scientific">Pinctada imbricata</name>
    <name type="common">Atlantic pearl-oyster</name>
    <name type="synonym">Pinctada martensii</name>
    <dbReference type="NCBI Taxonomy" id="66713"/>
    <lineage>
        <taxon>Eukaryota</taxon>
        <taxon>Metazoa</taxon>
        <taxon>Spiralia</taxon>
        <taxon>Lophotrochozoa</taxon>
        <taxon>Mollusca</taxon>
        <taxon>Bivalvia</taxon>
        <taxon>Autobranchia</taxon>
        <taxon>Pteriomorphia</taxon>
        <taxon>Pterioida</taxon>
        <taxon>Pterioidea</taxon>
        <taxon>Pteriidae</taxon>
        <taxon>Pinctada</taxon>
    </lineage>
</organism>
<dbReference type="SUPFAM" id="SSF56436">
    <property type="entry name" value="C-type lectin-like"/>
    <property type="match status" value="1"/>
</dbReference>
<dbReference type="PANTHER" id="PTHR22803">
    <property type="entry name" value="MANNOSE, PHOSPHOLIPASE, LECTIN RECEPTOR RELATED"/>
    <property type="match status" value="1"/>
</dbReference>
<evidence type="ECO:0000313" key="2">
    <source>
        <dbReference type="EMBL" id="KAK3083080.1"/>
    </source>
</evidence>
<comment type="caution">
    <text evidence="2">The sequence shown here is derived from an EMBL/GenBank/DDBJ whole genome shotgun (WGS) entry which is preliminary data.</text>
</comment>
<dbReference type="InterPro" id="IPR016186">
    <property type="entry name" value="C-type_lectin-like/link_sf"/>
</dbReference>
<dbReference type="InterPro" id="IPR016187">
    <property type="entry name" value="CTDL_fold"/>
</dbReference>
<accession>A0AA88XL52</accession>
<evidence type="ECO:0000259" key="1">
    <source>
        <dbReference type="PROSITE" id="PS50041"/>
    </source>
</evidence>
<dbReference type="EMBL" id="VSWD01000014">
    <property type="protein sequence ID" value="KAK3083080.1"/>
    <property type="molecule type" value="Genomic_DNA"/>
</dbReference>
<dbReference type="Gene3D" id="3.10.100.10">
    <property type="entry name" value="Mannose-Binding Protein A, subunit A"/>
    <property type="match status" value="1"/>
</dbReference>
<dbReference type="CDD" id="cd00037">
    <property type="entry name" value="CLECT"/>
    <property type="match status" value="1"/>
</dbReference>
<reference evidence="2" key="1">
    <citation type="submission" date="2019-08" db="EMBL/GenBank/DDBJ databases">
        <title>The improved chromosome-level genome for the pearl oyster Pinctada fucata martensii using PacBio sequencing and Hi-C.</title>
        <authorList>
            <person name="Zheng Z."/>
        </authorList>
    </citation>
    <scope>NUCLEOTIDE SEQUENCE</scope>
    <source>
        <strain evidence="2">ZZ-2019</strain>
        <tissue evidence="2">Adductor muscle</tissue>
    </source>
</reference>
<name>A0AA88XL52_PINIB</name>
<protein>
    <recommendedName>
        <fullName evidence="1">C-type lectin domain-containing protein</fullName>
    </recommendedName>
</protein>
<keyword evidence="3" id="KW-1185">Reference proteome</keyword>
<dbReference type="AlphaFoldDB" id="A0AA88XL52"/>